<sequence length="186" mass="20414">MKRRLCLAAALLCSSLAWAWPSDSVYQLKAILTDQQGQSLALDAAQGHPVLVSMFYTSCEFVCPMLVEAARATEASLSEAERRELRVIFVSFDPARDSVAVLAAKARERGVDGTRWHLARTDPASVRKIAALLKFQYRALPNGDFNHSGELILLDGEGRVAARTSMLAGVDERLLARLKTMLKPAQ</sequence>
<dbReference type="CDD" id="cd02968">
    <property type="entry name" value="SCO"/>
    <property type="match status" value="1"/>
</dbReference>
<accession>A0A4R3UGN3</accession>
<dbReference type="GO" id="GO:0046872">
    <property type="term" value="F:metal ion binding"/>
    <property type="evidence" value="ECO:0007669"/>
    <property type="project" value="UniProtKB-KW"/>
</dbReference>
<organism evidence="5 6">
    <name type="scientific">Roseateles saccharophilus</name>
    <name type="common">Pseudomonas saccharophila</name>
    <dbReference type="NCBI Taxonomy" id="304"/>
    <lineage>
        <taxon>Bacteria</taxon>
        <taxon>Pseudomonadati</taxon>
        <taxon>Pseudomonadota</taxon>
        <taxon>Betaproteobacteria</taxon>
        <taxon>Burkholderiales</taxon>
        <taxon>Sphaerotilaceae</taxon>
        <taxon>Roseateles</taxon>
    </lineage>
</organism>
<evidence type="ECO:0000256" key="1">
    <source>
        <dbReference type="ARBA" id="ARBA00010996"/>
    </source>
</evidence>
<keyword evidence="2" id="KW-0479">Metal-binding</keyword>
<evidence type="ECO:0000313" key="6">
    <source>
        <dbReference type="Proteomes" id="UP000295110"/>
    </source>
</evidence>
<name>A0A4R3UGN3_ROSSA</name>
<keyword evidence="3" id="KW-1015">Disulfide bond</keyword>
<dbReference type="Proteomes" id="UP000295110">
    <property type="component" value="Unassembled WGS sequence"/>
</dbReference>
<evidence type="ECO:0000313" key="5">
    <source>
        <dbReference type="EMBL" id="TCU90656.1"/>
    </source>
</evidence>
<keyword evidence="2" id="KW-0186">Copper</keyword>
<keyword evidence="4" id="KW-0732">Signal</keyword>
<dbReference type="InterPro" id="IPR036249">
    <property type="entry name" value="Thioredoxin-like_sf"/>
</dbReference>
<reference evidence="5 6" key="1">
    <citation type="submission" date="2019-03" db="EMBL/GenBank/DDBJ databases">
        <title>Genomic Encyclopedia of Type Strains, Phase IV (KMG-IV): sequencing the most valuable type-strain genomes for metagenomic binning, comparative biology and taxonomic classification.</title>
        <authorList>
            <person name="Goeker M."/>
        </authorList>
    </citation>
    <scope>NUCLEOTIDE SEQUENCE [LARGE SCALE GENOMIC DNA]</scope>
    <source>
        <strain evidence="5 6">DSM 654</strain>
    </source>
</reference>
<dbReference type="SUPFAM" id="SSF52833">
    <property type="entry name" value="Thioredoxin-like"/>
    <property type="match status" value="1"/>
</dbReference>
<dbReference type="RefSeq" id="WP_132575007.1">
    <property type="nucleotide sequence ID" value="NZ_CBCSGL010000099.1"/>
</dbReference>
<feature type="signal peptide" evidence="4">
    <location>
        <begin position="1"/>
        <end position="19"/>
    </location>
</feature>
<keyword evidence="6" id="KW-1185">Reference proteome</keyword>
<proteinExistence type="inferred from homology"/>
<protein>
    <submittedName>
        <fullName evidence="5">Protein SCO1/2</fullName>
    </submittedName>
</protein>
<feature type="binding site" evidence="2">
    <location>
        <position position="63"/>
    </location>
    <ligand>
        <name>Cu cation</name>
        <dbReference type="ChEBI" id="CHEBI:23378"/>
    </ligand>
</feature>
<dbReference type="EMBL" id="SMBU01000030">
    <property type="protein sequence ID" value="TCU90656.1"/>
    <property type="molecule type" value="Genomic_DNA"/>
</dbReference>
<dbReference type="AlphaFoldDB" id="A0A4R3UGN3"/>
<evidence type="ECO:0000256" key="2">
    <source>
        <dbReference type="PIRSR" id="PIRSR603782-1"/>
    </source>
</evidence>
<feature type="disulfide bond" description="Redox-active" evidence="3">
    <location>
        <begin position="59"/>
        <end position="63"/>
    </location>
</feature>
<dbReference type="PANTHER" id="PTHR12151">
    <property type="entry name" value="ELECTRON TRANSPORT PROTIN SCO1/SENC FAMILY MEMBER"/>
    <property type="match status" value="1"/>
</dbReference>
<dbReference type="OrthoDB" id="6335573at2"/>
<evidence type="ECO:0000256" key="3">
    <source>
        <dbReference type="PIRSR" id="PIRSR603782-2"/>
    </source>
</evidence>
<feature type="chain" id="PRO_5020615425" evidence="4">
    <location>
        <begin position="20"/>
        <end position="186"/>
    </location>
</feature>
<feature type="binding site" evidence="2">
    <location>
        <position position="59"/>
    </location>
    <ligand>
        <name>Cu cation</name>
        <dbReference type="ChEBI" id="CHEBI:23378"/>
    </ligand>
</feature>
<dbReference type="Gene3D" id="3.40.30.10">
    <property type="entry name" value="Glutaredoxin"/>
    <property type="match status" value="1"/>
</dbReference>
<evidence type="ECO:0000256" key="4">
    <source>
        <dbReference type="SAM" id="SignalP"/>
    </source>
</evidence>
<gene>
    <name evidence="5" type="ORF">EV671_10304</name>
</gene>
<dbReference type="PANTHER" id="PTHR12151:SF25">
    <property type="entry name" value="LINALOOL DEHYDRATASE_ISOMERASE DOMAIN-CONTAINING PROTEIN"/>
    <property type="match status" value="1"/>
</dbReference>
<comment type="caution">
    <text evidence="5">The sequence shown here is derived from an EMBL/GenBank/DDBJ whole genome shotgun (WGS) entry which is preliminary data.</text>
</comment>
<comment type="similarity">
    <text evidence="1">Belongs to the SCO1/2 family.</text>
</comment>
<dbReference type="InterPro" id="IPR003782">
    <property type="entry name" value="SCO1/SenC"/>
</dbReference>
<dbReference type="Pfam" id="PF02630">
    <property type="entry name" value="SCO1-SenC"/>
    <property type="match status" value="1"/>
</dbReference>